<evidence type="ECO:0000313" key="2">
    <source>
        <dbReference type="EMBL" id="KUG14617.1"/>
    </source>
</evidence>
<accession>A0A0W8F1C2</accession>
<name>A0A0W8F1C2_9ZZZZ</name>
<dbReference type="EMBL" id="LNQE01001637">
    <property type="protein sequence ID" value="KUG14617.1"/>
    <property type="molecule type" value="Genomic_DNA"/>
</dbReference>
<dbReference type="AlphaFoldDB" id="A0A0W8F1C2"/>
<reference evidence="2" key="1">
    <citation type="journal article" date="2015" name="Proc. Natl. Acad. Sci. U.S.A.">
        <title>Networks of energetic and metabolic interactions define dynamics in microbial communities.</title>
        <authorList>
            <person name="Embree M."/>
            <person name="Liu J.K."/>
            <person name="Al-Bassam M.M."/>
            <person name="Zengler K."/>
        </authorList>
    </citation>
    <scope>NUCLEOTIDE SEQUENCE</scope>
</reference>
<keyword evidence="1" id="KW-0472">Membrane</keyword>
<organism evidence="2">
    <name type="scientific">hydrocarbon metagenome</name>
    <dbReference type="NCBI Taxonomy" id="938273"/>
    <lineage>
        <taxon>unclassified sequences</taxon>
        <taxon>metagenomes</taxon>
        <taxon>ecological metagenomes</taxon>
    </lineage>
</organism>
<protein>
    <submittedName>
        <fullName evidence="2">Uncharacterized protein</fullName>
    </submittedName>
</protein>
<evidence type="ECO:0000256" key="1">
    <source>
        <dbReference type="SAM" id="Phobius"/>
    </source>
</evidence>
<proteinExistence type="predicted"/>
<feature type="transmembrane region" description="Helical" evidence="1">
    <location>
        <begin position="5"/>
        <end position="22"/>
    </location>
</feature>
<sequence>MIRKALVISVIVYIAVTVVQIFERPSIAPEGILVCVALVAAASFYYVSEKEKLRAIEGAALWGAVSLFVLYGILNYAGVL</sequence>
<feature type="transmembrane region" description="Helical" evidence="1">
    <location>
        <begin position="28"/>
        <end position="47"/>
    </location>
</feature>
<comment type="caution">
    <text evidence="2">The sequence shown here is derived from an EMBL/GenBank/DDBJ whole genome shotgun (WGS) entry which is preliminary data.</text>
</comment>
<gene>
    <name evidence="2" type="ORF">ASZ90_015733</name>
</gene>
<keyword evidence="1" id="KW-1133">Transmembrane helix</keyword>
<keyword evidence="1" id="KW-0812">Transmembrane</keyword>
<feature type="transmembrane region" description="Helical" evidence="1">
    <location>
        <begin position="59"/>
        <end position="79"/>
    </location>
</feature>